<feature type="transmembrane region" description="Helical" evidence="6">
    <location>
        <begin position="276"/>
        <end position="301"/>
    </location>
</feature>
<dbReference type="InterPro" id="IPR002293">
    <property type="entry name" value="AA/rel_permease1"/>
</dbReference>
<evidence type="ECO:0000256" key="3">
    <source>
        <dbReference type="ARBA" id="ARBA00022692"/>
    </source>
</evidence>
<dbReference type="InterPro" id="IPR050367">
    <property type="entry name" value="APC_superfamily"/>
</dbReference>
<dbReference type="Pfam" id="PF13520">
    <property type="entry name" value="AA_permease_2"/>
    <property type="match status" value="1"/>
</dbReference>
<sequence length="450" mass="49090">MAETSTEHLKRVLKPIHLWAIAVGLVISGEYFGWNLGWAVSGTIGLLIATLVITLMYITFIFSYTELTASIPHAGGAFAYAYRAMGPFGGLIAGYATLVDFLVATPAVAVSLGSYLHFLYPAIPIAEAAMGFNVLFILLNMLGVKESATFSVFITVLAVIELLLYLGIVSPHFKMVNYLTNPMPFGWAGVFAALPFAVWFYLAIEGVAMVAEEVENPKRNIPRGYISAIITLVVLALGVMIITGGLTDWRKLSHLDYPLPEAIGIVLGKGNGLTKIFASIGLFGLIASLHGIILASSRQVFAMARSGYLPRMLSDINHRFKTPHWALVVSGVVSSIFIYKFKTDQIIMLSVLGAVVMYIMSMLSLFILRKKEPRLSRPFLAPVYPVFPAIALVICVICLIATIYFNPDMSLIFAGGLVIVLLIFIVMGKHKVALTEDMMSAPMDEEVINH</sequence>
<feature type="transmembrane region" description="Helical" evidence="6">
    <location>
        <begin position="118"/>
        <end position="138"/>
    </location>
</feature>
<dbReference type="InterPro" id="IPR004757">
    <property type="entry name" value="EtNH_permease"/>
</dbReference>
<dbReference type="Gene3D" id="1.20.1740.10">
    <property type="entry name" value="Amino acid/polyamine transporter I"/>
    <property type="match status" value="1"/>
</dbReference>
<keyword evidence="8" id="KW-1185">Reference proteome</keyword>
<keyword evidence="5 6" id="KW-0472">Membrane</keyword>
<keyword evidence="3 6" id="KW-0812">Transmembrane</keyword>
<accession>A0A1G7NX76</accession>
<feature type="transmembrane region" description="Helical" evidence="6">
    <location>
        <begin position="38"/>
        <end position="65"/>
    </location>
</feature>
<dbReference type="PANTHER" id="PTHR42770:SF7">
    <property type="entry name" value="MEMBRANE PROTEIN"/>
    <property type="match status" value="1"/>
</dbReference>
<feature type="transmembrane region" description="Helical" evidence="6">
    <location>
        <begin position="77"/>
        <end position="98"/>
    </location>
</feature>
<evidence type="ECO:0000256" key="1">
    <source>
        <dbReference type="ARBA" id="ARBA00004651"/>
    </source>
</evidence>
<feature type="transmembrane region" description="Helical" evidence="6">
    <location>
        <begin position="225"/>
        <end position="246"/>
    </location>
</feature>
<keyword evidence="2" id="KW-1003">Cell membrane</keyword>
<dbReference type="PANTHER" id="PTHR42770">
    <property type="entry name" value="AMINO ACID TRANSPORTER-RELATED"/>
    <property type="match status" value="1"/>
</dbReference>
<dbReference type="RefSeq" id="WP_091162612.1">
    <property type="nucleotide sequence ID" value="NZ_CP071878.2"/>
</dbReference>
<feature type="transmembrane region" description="Helical" evidence="6">
    <location>
        <begin position="347"/>
        <end position="368"/>
    </location>
</feature>
<feature type="transmembrane region" description="Helical" evidence="6">
    <location>
        <begin position="185"/>
        <end position="204"/>
    </location>
</feature>
<feature type="transmembrane region" description="Helical" evidence="6">
    <location>
        <begin position="150"/>
        <end position="173"/>
    </location>
</feature>
<evidence type="ECO:0000256" key="4">
    <source>
        <dbReference type="ARBA" id="ARBA00022989"/>
    </source>
</evidence>
<name>A0A1G7NX76_9SPHI</name>
<reference evidence="8" key="1">
    <citation type="submission" date="2016-10" db="EMBL/GenBank/DDBJ databases">
        <authorList>
            <person name="Varghese N."/>
            <person name="Submissions S."/>
        </authorList>
    </citation>
    <scope>NUCLEOTIDE SEQUENCE [LARGE SCALE GENOMIC DNA]</scope>
    <source>
        <strain evidence="8">Gh-67</strain>
    </source>
</reference>
<dbReference type="PIRSF" id="PIRSF006060">
    <property type="entry name" value="AA_transporter"/>
    <property type="match status" value="1"/>
</dbReference>
<feature type="transmembrane region" description="Helical" evidence="6">
    <location>
        <begin position="380"/>
        <end position="405"/>
    </location>
</feature>
<evidence type="ECO:0000256" key="2">
    <source>
        <dbReference type="ARBA" id="ARBA00022475"/>
    </source>
</evidence>
<feature type="transmembrane region" description="Helical" evidence="6">
    <location>
        <begin position="12"/>
        <end position="32"/>
    </location>
</feature>
<dbReference type="Proteomes" id="UP000199705">
    <property type="component" value="Unassembled WGS sequence"/>
</dbReference>
<evidence type="ECO:0000313" key="8">
    <source>
        <dbReference type="Proteomes" id="UP000199705"/>
    </source>
</evidence>
<organism evidence="7 8">
    <name type="scientific">Mucilaginibacter gossypii</name>
    <dbReference type="NCBI Taxonomy" id="551996"/>
    <lineage>
        <taxon>Bacteria</taxon>
        <taxon>Pseudomonadati</taxon>
        <taxon>Bacteroidota</taxon>
        <taxon>Sphingobacteriia</taxon>
        <taxon>Sphingobacteriales</taxon>
        <taxon>Sphingobacteriaceae</taxon>
        <taxon>Mucilaginibacter</taxon>
    </lineage>
</organism>
<dbReference type="AlphaFoldDB" id="A0A1G7NX76"/>
<evidence type="ECO:0000313" key="7">
    <source>
        <dbReference type="EMBL" id="SDF78487.1"/>
    </source>
</evidence>
<evidence type="ECO:0000256" key="6">
    <source>
        <dbReference type="SAM" id="Phobius"/>
    </source>
</evidence>
<dbReference type="NCBIfam" id="TIGR00908">
    <property type="entry name" value="2A0305"/>
    <property type="match status" value="1"/>
</dbReference>
<proteinExistence type="predicted"/>
<dbReference type="GO" id="GO:0022857">
    <property type="term" value="F:transmembrane transporter activity"/>
    <property type="evidence" value="ECO:0007669"/>
    <property type="project" value="InterPro"/>
</dbReference>
<evidence type="ECO:0000256" key="5">
    <source>
        <dbReference type="ARBA" id="ARBA00023136"/>
    </source>
</evidence>
<protein>
    <submittedName>
        <fullName evidence="7">Ethanolamine:proton symporter, EAT family</fullName>
    </submittedName>
</protein>
<dbReference type="GO" id="GO:0005886">
    <property type="term" value="C:plasma membrane"/>
    <property type="evidence" value="ECO:0007669"/>
    <property type="project" value="UniProtKB-SubCell"/>
</dbReference>
<comment type="subcellular location">
    <subcellularLocation>
        <location evidence="1">Cell membrane</location>
        <topology evidence="1">Multi-pass membrane protein</topology>
    </subcellularLocation>
</comment>
<dbReference type="EMBL" id="FNCG01000001">
    <property type="protein sequence ID" value="SDF78487.1"/>
    <property type="molecule type" value="Genomic_DNA"/>
</dbReference>
<dbReference type="STRING" id="551996.SAMN05192573_101378"/>
<keyword evidence="4 6" id="KW-1133">Transmembrane helix</keyword>
<feature type="transmembrane region" description="Helical" evidence="6">
    <location>
        <begin position="411"/>
        <end position="428"/>
    </location>
</feature>
<gene>
    <name evidence="7" type="ORF">SAMN05192573_101378</name>
</gene>